<keyword evidence="4 5" id="KW-0648">Protein biosynthesis</keyword>
<comment type="subunit">
    <text evidence="5">Associates with stalled 50S ribosomal subunits. Binds to RqcP.</text>
</comment>
<comment type="similarity">
    <text evidence="5">Belongs to the NEMF family.</text>
</comment>
<organism evidence="7 8">
    <name type="scientific">Fervidobacterium gondwanense DSM 13020</name>
    <dbReference type="NCBI Taxonomy" id="1121883"/>
    <lineage>
        <taxon>Bacteria</taxon>
        <taxon>Thermotogati</taxon>
        <taxon>Thermotogota</taxon>
        <taxon>Thermotogae</taxon>
        <taxon>Thermotogales</taxon>
        <taxon>Fervidobacteriaceae</taxon>
        <taxon>Fervidobacterium</taxon>
    </lineage>
</organism>
<sequence>MAFDGFVMRITAGKIEEHINGLNLRNIYLEDKVLYFSFDAGDLKISLNPNFAHISFTEHIVKEPEKQTFVDFLRSRIRGAKVSKFSSIGYDRTVVLELKKTDEIGQKHEYKLYIDIMGKHSNVILVENGVILDAYKRIETRFRNINPGEKFVLFASNKMNIEEVTADSLSVALEHFPKQKAISEFIYSTIQGFSRLTAEELLFRADLDDMALSQISDEHLNALLEAIASIRRELSENQLYVYYENDMPIDISVFRLHKYTDFKRCENPVECVNEYFEFVEKKDKLTQKKNQLLSIVNSKIEAYEKLIDSIEKEVEECKNAEKYRKFGELLKAYSYQIGHGLEEVTLTDWETNEEVRIPLEKHLSAIENSVKYFKMYNKLKKKLEGLSERKEILERELSYLRQLQNTIENAETLDDLLDIEEEMVEGELIKKHKGKKNTKVVTHSEPRRYTFNGFTIFVGRNNRQNDELVRKASEHDLWLHVQGMPGAHVVVKTNGKPIDDETLQYAAKLAAYYSKGKYSTKVPVDYTQVKYVKKPRGFKPGLVLYSNFKTLFVTPTE</sequence>
<evidence type="ECO:0000259" key="6">
    <source>
        <dbReference type="Pfam" id="PF05670"/>
    </source>
</evidence>
<evidence type="ECO:0000256" key="3">
    <source>
        <dbReference type="ARBA" id="ARBA00022884"/>
    </source>
</evidence>
<keyword evidence="1 5" id="KW-0820">tRNA-binding</keyword>
<proteinExistence type="inferred from homology"/>
<evidence type="ECO:0000256" key="2">
    <source>
        <dbReference type="ARBA" id="ARBA00022730"/>
    </source>
</evidence>
<evidence type="ECO:0000256" key="4">
    <source>
        <dbReference type="ARBA" id="ARBA00022917"/>
    </source>
</evidence>
<dbReference type="Gene3D" id="2.30.310.10">
    <property type="entry name" value="ibrinogen binding protein from staphylococcus aureus domain"/>
    <property type="match status" value="1"/>
</dbReference>
<keyword evidence="8" id="KW-1185">Reference proteome</keyword>
<keyword evidence="3 5" id="KW-0694">RNA-binding</keyword>
<feature type="coiled-coil region" evidence="5">
    <location>
        <begin position="376"/>
        <end position="420"/>
    </location>
</feature>
<evidence type="ECO:0000313" key="7">
    <source>
        <dbReference type="EMBL" id="SHN48618.1"/>
    </source>
</evidence>
<dbReference type="PANTHER" id="PTHR15239:SF6">
    <property type="entry name" value="RIBOSOME QUALITY CONTROL COMPLEX SUBUNIT NEMF"/>
    <property type="match status" value="1"/>
</dbReference>
<protein>
    <recommendedName>
        <fullName evidence="5">Rqc2 homolog RqcH</fullName>
        <shortName evidence="5">RqcH</shortName>
    </recommendedName>
</protein>
<dbReference type="GO" id="GO:0072344">
    <property type="term" value="P:rescue of stalled ribosome"/>
    <property type="evidence" value="ECO:0007669"/>
    <property type="project" value="UniProtKB-UniRule"/>
</dbReference>
<dbReference type="Pfam" id="PF05833">
    <property type="entry name" value="NFACT_N"/>
    <property type="match status" value="1"/>
</dbReference>
<dbReference type="GO" id="GO:1990112">
    <property type="term" value="C:RQC complex"/>
    <property type="evidence" value="ECO:0007669"/>
    <property type="project" value="TreeGrafter"/>
</dbReference>
<dbReference type="HAMAP" id="MF_00844_B">
    <property type="entry name" value="RqcH_B"/>
    <property type="match status" value="1"/>
</dbReference>
<dbReference type="RefSeq" id="WP_072757096.1">
    <property type="nucleotide sequence ID" value="NZ_FRDJ01000001.1"/>
</dbReference>
<keyword evidence="2 5" id="KW-0699">rRNA-binding</keyword>
<dbReference type="GO" id="GO:0043023">
    <property type="term" value="F:ribosomal large subunit binding"/>
    <property type="evidence" value="ECO:0007669"/>
    <property type="project" value="UniProtKB-UniRule"/>
</dbReference>
<evidence type="ECO:0000256" key="5">
    <source>
        <dbReference type="HAMAP-Rule" id="MF_00844"/>
    </source>
</evidence>
<accession>A0A1M7RRC5</accession>
<keyword evidence="5" id="KW-0175">Coiled coil</keyword>
<reference evidence="8" key="1">
    <citation type="submission" date="2016-12" db="EMBL/GenBank/DDBJ databases">
        <authorList>
            <person name="Varghese N."/>
            <person name="Submissions S."/>
        </authorList>
    </citation>
    <scope>NUCLEOTIDE SEQUENCE [LARGE SCALE GENOMIC DNA]</scope>
    <source>
        <strain evidence="8">DSM 13020</strain>
    </source>
</reference>
<dbReference type="GO" id="GO:0019843">
    <property type="term" value="F:rRNA binding"/>
    <property type="evidence" value="ECO:0007669"/>
    <property type="project" value="UniProtKB-UniRule"/>
</dbReference>
<evidence type="ECO:0000256" key="1">
    <source>
        <dbReference type="ARBA" id="ARBA00022555"/>
    </source>
</evidence>
<dbReference type="Proteomes" id="UP000184207">
    <property type="component" value="Unassembled WGS sequence"/>
</dbReference>
<comment type="function">
    <text evidence="5">Key component of the ribosome quality control system (RQC), a ribosome-associated complex that mediates the extraction of incompletely synthesized nascent chains from stalled ribosomes and their subsequent degradation. RqcH recruits Ala-charged tRNA, and with RqcP directs the elongation of stalled nascent chains on 50S ribosomal subunits, leading to non-templated C-terminal alanine extensions (Ala tail). The Ala tail promotes nascent chain degradation. May add between 1 and at least 8 Ala residues. Binds to stalled 50S ribosomal subunits.</text>
</comment>
<dbReference type="EMBL" id="FRDJ01000001">
    <property type="protein sequence ID" value="SHN48618.1"/>
    <property type="molecule type" value="Genomic_DNA"/>
</dbReference>
<gene>
    <name evidence="5" type="primary">rqcH</name>
    <name evidence="7" type="ORF">SAMN02745226_00021</name>
</gene>
<dbReference type="PANTHER" id="PTHR15239">
    <property type="entry name" value="NUCLEAR EXPORT MEDIATOR FACTOR NEMF"/>
    <property type="match status" value="1"/>
</dbReference>
<dbReference type="GO" id="GO:0000049">
    <property type="term" value="F:tRNA binding"/>
    <property type="evidence" value="ECO:0007669"/>
    <property type="project" value="UniProtKB-UniRule"/>
</dbReference>
<dbReference type="InterPro" id="IPR051608">
    <property type="entry name" value="RQC_Subunit_NEMF"/>
</dbReference>
<feature type="coiled-coil region" evidence="5">
    <location>
        <begin position="293"/>
        <end position="320"/>
    </location>
</feature>
<name>A0A1M7RRC5_FERGO</name>
<dbReference type="InterPro" id="IPR043682">
    <property type="entry name" value="RqcH_bacterial"/>
</dbReference>
<dbReference type="STRING" id="1121883.SAMN02745226_00021"/>
<dbReference type="OrthoDB" id="9766163at2"/>
<feature type="domain" description="NFACT RNA-binding" evidence="6">
    <location>
        <begin position="451"/>
        <end position="544"/>
    </location>
</feature>
<evidence type="ECO:0000313" key="8">
    <source>
        <dbReference type="Proteomes" id="UP000184207"/>
    </source>
</evidence>
<dbReference type="InterPro" id="IPR008532">
    <property type="entry name" value="NFACT_RNA-bd"/>
</dbReference>
<dbReference type="AlphaFoldDB" id="A0A1M7RRC5"/>
<dbReference type="Pfam" id="PF05670">
    <property type="entry name" value="NFACT-R_1"/>
    <property type="match status" value="1"/>
</dbReference>